<gene>
    <name evidence="1" type="ORF">KM295_06370</name>
</gene>
<dbReference type="RefSeq" id="WP_256029142.1">
    <property type="nucleotide sequence ID" value="NZ_JAHLKM010000005.1"/>
</dbReference>
<dbReference type="AlphaFoldDB" id="A0A9R1CQD4"/>
<dbReference type="InterPro" id="IPR029063">
    <property type="entry name" value="SAM-dependent_MTases_sf"/>
</dbReference>
<reference evidence="1" key="1">
    <citation type="journal article" date="2023" name="Front. Microbiol.">
        <title>Genomic-based phylogenetic and metabolic analyses of the genus Natronomonas, and description of Natronomonas aquatica sp. nov.</title>
        <authorList>
            <person name="Garcia-Roldan A."/>
            <person name="Duran-Viseras A."/>
            <person name="de la Haba R.R."/>
            <person name="Corral P."/>
            <person name="Sanchez-Porro C."/>
            <person name="Ventosa A."/>
        </authorList>
    </citation>
    <scope>NUCLEOTIDE SEQUENCE</scope>
    <source>
        <strain evidence="1">F2-12</strain>
    </source>
</reference>
<evidence type="ECO:0000313" key="1">
    <source>
        <dbReference type="EMBL" id="MCQ4333124.1"/>
    </source>
</evidence>
<name>A0A9R1CQD4_9EURY</name>
<accession>A0A9R1CQD4</accession>
<dbReference type="Gene3D" id="3.40.50.150">
    <property type="entry name" value="Vaccinia Virus protein VP39"/>
    <property type="match status" value="1"/>
</dbReference>
<evidence type="ECO:0008006" key="3">
    <source>
        <dbReference type="Google" id="ProtNLM"/>
    </source>
</evidence>
<proteinExistence type="predicted"/>
<dbReference type="SUPFAM" id="SSF53335">
    <property type="entry name" value="S-adenosyl-L-methionine-dependent methyltransferases"/>
    <property type="match status" value="1"/>
</dbReference>
<protein>
    <recommendedName>
        <fullName evidence="3">Methyltransferase FkbM domain-containing protein</fullName>
    </recommendedName>
</protein>
<keyword evidence="2" id="KW-1185">Reference proteome</keyword>
<dbReference type="EMBL" id="JAHLKM010000005">
    <property type="protein sequence ID" value="MCQ4333124.1"/>
    <property type="molecule type" value="Genomic_DNA"/>
</dbReference>
<organism evidence="1 2">
    <name type="scientific">Natronomonas aquatica</name>
    <dbReference type="NCBI Taxonomy" id="2841590"/>
    <lineage>
        <taxon>Archaea</taxon>
        <taxon>Methanobacteriati</taxon>
        <taxon>Methanobacteriota</taxon>
        <taxon>Stenosarchaea group</taxon>
        <taxon>Halobacteria</taxon>
        <taxon>Halobacteriales</taxon>
        <taxon>Natronomonadaceae</taxon>
        <taxon>Natronomonas</taxon>
    </lineage>
</organism>
<dbReference type="Proteomes" id="UP001139494">
    <property type="component" value="Unassembled WGS sequence"/>
</dbReference>
<evidence type="ECO:0000313" key="2">
    <source>
        <dbReference type="Proteomes" id="UP001139494"/>
    </source>
</evidence>
<sequence length="211" mass="23635">MSSELRQVNLNNIVVSVYISKIDKYIPYYDPPYPIENDPEYEHAEVESIRTYAKKGDDVVIIGGGLGVTAVAACKETNGEVTVFEQSKPTYRILKRTIELNDCSDKIDVELAVVGEVGHSNFTHKQPSKVDRMLPTELPYADVYEMDCEGAETTILQKMDVRPSVLLVETHNNHNEVCDILSSIGYEIIEVIDDSMGQSPVNTHIRARLSE</sequence>
<comment type="caution">
    <text evidence="1">The sequence shown here is derived from an EMBL/GenBank/DDBJ whole genome shotgun (WGS) entry which is preliminary data.</text>
</comment>